<gene>
    <name evidence="2" type="ORF">EVAR_37067_1</name>
</gene>
<reference evidence="2 3" key="1">
    <citation type="journal article" date="2019" name="Commun. Biol.">
        <title>The bagworm genome reveals a unique fibroin gene that provides high tensile strength.</title>
        <authorList>
            <person name="Kono N."/>
            <person name="Nakamura H."/>
            <person name="Ohtoshi R."/>
            <person name="Tomita M."/>
            <person name="Numata K."/>
            <person name="Arakawa K."/>
        </authorList>
    </citation>
    <scope>NUCLEOTIDE SEQUENCE [LARGE SCALE GENOMIC DNA]</scope>
</reference>
<keyword evidence="3" id="KW-1185">Reference proteome</keyword>
<comment type="caution">
    <text evidence="2">The sequence shown here is derived from an EMBL/GenBank/DDBJ whole genome shotgun (WGS) entry which is preliminary data.</text>
</comment>
<dbReference type="Proteomes" id="UP000299102">
    <property type="component" value="Unassembled WGS sequence"/>
</dbReference>
<proteinExistence type="predicted"/>
<sequence length="152" mass="16918">MIKPRECGCEILIKNRLARRGGIVRAPTPLQINNLCRINVHEYRNEIRETVSSECRLKISATIRSYQRAALLLATVYHYADEVGVPTTATLLPGCITRIAIVQSALIYLITGFELLKVSRSSRAGPIAICACVFVEFGAVVVVRFLRQCLRS</sequence>
<keyword evidence="1" id="KW-0812">Transmembrane</keyword>
<evidence type="ECO:0000313" key="2">
    <source>
        <dbReference type="EMBL" id="GBP49982.1"/>
    </source>
</evidence>
<feature type="transmembrane region" description="Helical" evidence="1">
    <location>
        <begin position="124"/>
        <end position="146"/>
    </location>
</feature>
<evidence type="ECO:0000256" key="1">
    <source>
        <dbReference type="SAM" id="Phobius"/>
    </source>
</evidence>
<evidence type="ECO:0000313" key="3">
    <source>
        <dbReference type="Proteomes" id="UP000299102"/>
    </source>
</evidence>
<dbReference type="EMBL" id="BGZK01000555">
    <property type="protein sequence ID" value="GBP49982.1"/>
    <property type="molecule type" value="Genomic_DNA"/>
</dbReference>
<keyword evidence="1" id="KW-1133">Transmembrane helix</keyword>
<keyword evidence="1" id="KW-0472">Membrane</keyword>
<name>A0A4C1WHI5_EUMVA</name>
<dbReference type="AlphaFoldDB" id="A0A4C1WHI5"/>
<accession>A0A4C1WHI5</accession>
<organism evidence="2 3">
    <name type="scientific">Eumeta variegata</name>
    <name type="common">Bagworm moth</name>
    <name type="synonym">Eumeta japonica</name>
    <dbReference type="NCBI Taxonomy" id="151549"/>
    <lineage>
        <taxon>Eukaryota</taxon>
        <taxon>Metazoa</taxon>
        <taxon>Ecdysozoa</taxon>
        <taxon>Arthropoda</taxon>
        <taxon>Hexapoda</taxon>
        <taxon>Insecta</taxon>
        <taxon>Pterygota</taxon>
        <taxon>Neoptera</taxon>
        <taxon>Endopterygota</taxon>
        <taxon>Lepidoptera</taxon>
        <taxon>Glossata</taxon>
        <taxon>Ditrysia</taxon>
        <taxon>Tineoidea</taxon>
        <taxon>Psychidae</taxon>
        <taxon>Oiketicinae</taxon>
        <taxon>Eumeta</taxon>
    </lineage>
</organism>
<protein>
    <submittedName>
        <fullName evidence="2">Uncharacterized protein</fullName>
    </submittedName>
</protein>